<dbReference type="InterPro" id="IPR000835">
    <property type="entry name" value="HTH_MarR-typ"/>
</dbReference>
<dbReference type="PANTHER" id="PTHR33164:SF104">
    <property type="entry name" value="TRANSCRIPTIONAL REGULATORY PROTEIN"/>
    <property type="match status" value="1"/>
</dbReference>
<accession>A0A318LSS1</accession>
<evidence type="ECO:0000313" key="2">
    <source>
        <dbReference type="EMBL" id="PXY35447.1"/>
    </source>
</evidence>
<dbReference type="RefSeq" id="WP_110335439.1">
    <property type="nucleotide sequence ID" value="NZ_MASU01000005.1"/>
</dbReference>
<gene>
    <name evidence="2" type="ORF">BA062_07900</name>
</gene>
<sequence>MHDARTGNLLGAAALTVTDLVLAGATGAAGVSASGAAALVVLAASPGLSGTELGRRVGLSQSAAARMVGALEGRGLVERRPGQGREVSIRPTRAGRRAAGELLAARGTRLAGALAVLDDAERAALTGLLEKLLTGLYGEVGDAQLVCRLCDRGSCTEGAVCPVGQAERDREGRT</sequence>
<dbReference type="EMBL" id="MASU01000005">
    <property type="protein sequence ID" value="PXY35447.1"/>
    <property type="molecule type" value="Genomic_DNA"/>
</dbReference>
<dbReference type="GO" id="GO:0006950">
    <property type="term" value="P:response to stress"/>
    <property type="evidence" value="ECO:0007669"/>
    <property type="project" value="TreeGrafter"/>
</dbReference>
<protein>
    <submittedName>
        <fullName evidence="2">MarR family transcriptional regulator</fullName>
    </submittedName>
</protein>
<evidence type="ECO:0000259" key="1">
    <source>
        <dbReference type="PROSITE" id="PS50995"/>
    </source>
</evidence>
<feature type="domain" description="HTH marR-type" evidence="1">
    <location>
        <begin position="1"/>
        <end position="134"/>
    </location>
</feature>
<dbReference type="Gene3D" id="1.10.10.10">
    <property type="entry name" value="Winged helix-like DNA-binding domain superfamily/Winged helix DNA-binding domain"/>
    <property type="match status" value="1"/>
</dbReference>
<evidence type="ECO:0000313" key="3">
    <source>
        <dbReference type="Proteomes" id="UP000247892"/>
    </source>
</evidence>
<dbReference type="InterPro" id="IPR036388">
    <property type="entry name" value="WH-like_DNA-bd_sf"/>
</dbReference>
<dbReference type="GO" id="GO:0003700">
    <property type="term" value="F:DNA-binding transcription factor activity"/>
    <property type="evidence" value="ECO:0007669"/>
    <property type="project" value="InterPro"/>
</dbReference>
<dbReference type="SMART" id="SM00347">
    <property type="entry name" value="HTH_MARR"/>
    <property type="match status" value="1"/>
</dbReference>
<dbReference type="OrthoDB" id="4323829at2"/>
<dbReference type="PANTHER" id="PTHR33164">
    <property type="entry name" value="TRANSCRIPTIONAL REGULATOR, MARR FAMILY"/>
    <property type="match status" value="1"/>
</dbReference>
<reference evidence="2 3" key="1">
    <citation type="submission" date="2016-07" db="EMBL/GenBank/DDBJ databases">
        <title>Draft genome sequence of Prauserella sp. YIM 121212, isolated from alkaline soil.</title>
        <authorList>
            <person name="Ruckert C."/>
            <person name="Albersmeier A."/>
            <person name="Jiang C.-L."/>
            <person name="Jiang Y."/>
            <person name="Kalinowski J."/>
            <person name="Schneider O."/>
            <person name="Winkler A."/>
            <person name="Zotchev S.B."/>
        </authorList>
    </citation>
    <scope>NUCLEOTIDE SEQUENCE [LARGE SCALE GENOMIC DNA]</scope>
    <source>
        <strain evidence="2 3">YIM 121212</strain>
    </source>
</reference>
<dbReference type="Pfam" id="PF12802">
    <property type="entry name" value="MarR_2"/>
    <property type="match status" value="1"/>
</dbReference>
<comment type="caution">
    <text evidence="2">The sequence shown here is derived from an EMBL/GenBank/DDBJ whole genome shotgun (WGS) entry which is preliminary data.</text>
</comment>
<dbReference type="Proteomes" id="UP000247892">
    <property type="component" value="Unassembled WGS sequence"/>
</dbReference>
<organism evidence="2 3">
    <name type="scientific">Prauserella flavalba</name>
    <dbReference type="NCBI Taxonomy" id="1477506"/>
    <lineage>
        <taxon>Bacteria</taxon>
        <taxon>Bacillati</taxon>
        <taxon>Actinomycetota</taxon>
        <taxon>Actinomycetes</taxon>
        <taxon>Pseudonocardiales</taxon>
        <taxon>Pseudonocardiaceae</taxon>
        <taxon>Prauserella</taxon>
    </lineage>
</organism>
<keyword evidence="3" id="KW-1185">Reference proteome</keyword>
<dbReference type="SUPFAM" id="SSF46785">
    <property type="entry name" value="Winged helix' DNA-binding domain"/>
    <property type="match status" value="1"/>
</dbReference>
<name>A0A318LSS1_9PSEU</name>
<dbReference type="InterPro" id="IPR039422">
    <property type="entry name" value="MarR/SlyA-like"/>
</dbReference>
<proteinExistence type="predicted"/>
<dbReference type="InterPro" id="IPR036390">
    <property type="entry name" value="WH_DNA-bd_sf"/>
</dbReference>
<dbReference type="AlphaFoldDB" id="A0A318LSS1"/>
<dbReference type="PROSITE" id="PS50995">
    <property type="entry name" value="HTH_MARR_2"/>
    <property type="match status" value="1"/>
</dbReference>